<dbReference type="SUPFAM" id="SSF51338">
    <property type="entry name" value="Composite domain of metallo-dependent hydrolases"/>
    <property type="match status" value="1"/>
</dbReference>
<dbReference type="AlphaFoldDB" id="A0A7C1FRD1"/>
<dbReference type="PANTHER" id="PTHR43794">
    <property type="entry name" value="AMINOHYDROLASE SSNA-RELATED"/>
    <property type="match status" value="1"/>
</dbReference>
<feature type="domain" description="Amidohydrolase-related" evidence="2">
    <location>
        <begin position="55"/>
        <end position="407"/>
    </location>
</feature>
<dbReference type="Pfam" id="PF01979">
    <property type="entry name" value="Amidohydro_1"/>
    <property type="match status" value="1"/>
</dbReference>
<dbReference type="SUPFAM" id="SSF51556">
    <property type="entry name" value="Metallo-dependent hydrolases"/>
    <property type="match status" value="1"/>
</dbReference>
<dbReference type="Gene3D" id="2.30.40.10">
    <property type="entry name" value="Urease, subunit C, domain 1"/>
    <property type="match status" value="1"/>
</dbReference>
<evidence type="ECO:0000256" key="1">
    <source>
        <dbReference type="ARBA" id="ARBA00022801"/>
    </source>
</evidence>
<proteinExistence type="predicted"/>
<dbReference type="Gene3D" id="3.20.20.140">
    <property type="entry name" value="Metal-dependent hydrolases"/>
    <property type="match status" value="1"/>
</dbReference>
<reference evidence="3" key="1">
    <citation type="journal article" date="2020" name="mSystems">
        <title>Genome- and Community-Level Interaction Insights into Carbon Utilization and Element Cycling Functions of Hydrothermarchaeota in Hydrothermal Sediment.</title>
        <authorList>
            <person name="Zhou Z."/>
            <person name="Liu Y."/>
            <person name="Xu W."/>
            <person name="Pan J."/>
            <person name="Luo Z.H."/>
            <person name="Li M."/>
        </authorList>
    </citation>
    <scope>NUCLEOTIDE SEQUENCE [LARGE SCALE GENOMIC DNA]</scope>
    <source>
        <strain evidence="3">SpSt-289</strain>
    </source>
</reference>
<gene>
    <name evidence="3" type="ORF">ENQ20_16960</name>
</gene>
<evidence type="ECO:0000259" key="2">
    <source>
        <dbReference type="Pfam" id="PF01979"/>
    </source>
</evidence>
<keyword evidence="1 3" id="KW-0378">Hydrolase</keyword>
<sequence length="438" mass="48461">MIILPDFLIDVPGHPPREGWGVRVKDDIIDAVAPNAELRSRFPDDEVIDAAGCTLSPGFVNAHAHLYGLLAHGLPLDKAPSGFWPFLEEFWWPLVEDRLDHEMICAATDAMLLEMLRSGVTTVYDCTEAPYALPGCLAAQAEVVRRRGIRAILSFEATERVSKENGQLGLRENAEFIRSCRQQGGLVSGLMCFHTTFSCSAEFIQQAHRLGEELDVLVHMHCSEGVHEPEYALKRFGMRPMAYYDRLGVAGPRMVASQCVQMSPREIEIMARRGVKMTHMPLSNCEVGAGIAPVPELVEAGVTVGLGSDGYINDFYEVVRATFLIHKAHKQDPRVMPAPLVWRLATEGGAQALGLEKVGRLVEGWQADLQLIDTRTPTPAEAHNLYDQLVLWRSHIHVRMVMVAGQVRVRDGVVLGADEEAIIARAHAAARRLWNVKG</sequence>
<dbReference type="PANTHER" id="PTHR43794:SF11">
    <property type="entry name" value="AMIDOHYDROLASE-RELATED DOMAIN-CONTAINING PROTEIN"/>
    <property type="match status" value="1"/>
</dbReference>
<dbReference type="InterPro" id="IPR006680">
    <property type="entry name" value="Amidohydro-rel"/>
</dbReference>
<dbReference type="InterPro" id="IPR032466">
    <property type="entry name" value="Metal_Hydrolase"/>
</dbReference>
<accession>A0A7C1FRD1</accession>
<dbReference type="InterPro" id="IPR050287">
    <property type="entry name" value="MTA/SAH_deaminase"/>
</dbReference>
<dbReference type="InterPro" id="IPR011059">
    <property type="entry name" value="Metal-dep_hydrolase_composite"/>
</dbReference>
<dbReference type="GO" id="GO:0016810">
    <property type="term" value="F:hydrolase activity, acting on carbon-nitrogen (but not peptide) bonds"/>
    <property type="evidence" value="ECO:0007669"/>
    <property type="project" value="InterPro"/>
</dbReference>
<protein>
    <submittedName>
        <fullName evidence="3">Amidohydrolase</fullName>
    </submittedName>
</protein>
<evidence type="ECO:0000313" key="3">
    <source>
        <dbReference type="EMBL" id="HDX33158.1"/>
    </source>
</evidence>
<dbReference type="EMBL" id="DSMG01000177">
    <property type="protein sequence ID" value="HDX33158.1"/>
    <property type="molecule type" value="Genomic_DNA"/>
</dbReference>
<name>A0A7C1FRD1_9CHLR</name>
<comment type="caution">
    <text evidence="3">The sequence shown here is derived from an EMBL/GenBank/DDBJ whole genome shotgun (WGS) entry which is preliminary data.</text>
</comment>
<organism evidence="3">
    <name type="scientific">Caldilinea aerophila</name>
    <dbReference type="NCBI Taxonomy" id="133453"/>
    <lineage>
        <taxon>Bacteria</taxon>
        <taxon>Bacillati</taxon>
        <taxon>Chloroflexota</taxon>
        <taxon>Caldilineae</taxon>
        <taxon>Caldilineales</taxon>
        <taxon>Caldilineaceae</taxon>
        <taxon>Caldilinea</taxon>
    </lineage>
</organism>